<evidence type="ECO:0000256" key="1">
    <source>
        <dbReference type="SAM" id="MobiDB-lite"/>
    </source>
</evidence>
<dbReference type="Proteomes" id="UP001208570">
    <property type="component" value="Unassembled WGS sequence"/>
</dbReference>
<dbReference type="EMBL" id="JAODUP010000883">
    <property type="protein sequence ID" value="KAK2143044.1"/>
    <property type="molecule type" value="Genomic_DNA"/>
</dbReference>
<gene>
    <name evidence="2" type="ORF">LSH36_883g00009</name>
</gene>
<name>A0AAD9IYH6_9ANNE</name>
<feature type="region of interest" description="Disordered" evidence="1">
    <location>
        <begin position="186"/>
        <end position="211"/>
    </location>
</feature>
<sequence>MILDAQKTLLSRWDADLCDICKFQVRVVTKDDIGGSASDLHCDWIGFAIGVHSVNSDKFEKNFVFANDLDGKGVVAIRGHGYPGPSLLELDTPYVYCQDCCSWQITKVDDHKFTLRSDCCPYALDWLPDGVNTHWQLWVSDGSKYKDETMEGMCGNCNDEPLDDWVPCFDPDTILPMTQASLDSISDSCKEGDHDGQVPQGGMRLDGLSPP</sequence>
<comment type="caution">
    <text evidence="2">The sequence shown here is derived from an EMBL/GenBank/DDBJ whole genome shotgun (WGS) entry which is preliminary data.</text>
</comment>
<reference evidence="2" key="1">
    <citation type="journal article" date="2023" name="Mol. Biol. Evol.">
        <title>Third-Generation Sequencing Reveals the Adaptive Role of the Epigenome in Three Deep-Sea Polychaetes.</title>
        <authorList>
            <person name="Perez M."/>
            <person name="Aroh O."/>
            <person name="Sun Y."/>
            <person name="Lan Y."/>
            <person name="Juniper S.K."/>
            <person name="Young C.R."/>
            <person name="Angers B."/>
            <person name="Qian P.Y."/>
        </authorList>
    </citation>
    <scope>NUCLEOTIDE SEQUENCE</scope>
    <source>
        <strain evidence="2">P08H-3</strain>
    </source>
</reference>
<dbReference type="AlphaFoldDB" id="A0AAD9IYH6"/>
<evidence type="ECO:0000313" key="3">
    <source>
        <dbReference type="Proteomes" id="UP001208570"/>
    </source>
</evidence>
<protein>
    <submittedName>
        <fullName evidence="2">Uncharacterized protein</fullName>
    </submittedName>
</protein>
<organism evidence="2 3">
    <name type="scientific">Paralvinella palmiformis</name>
    <dbReference type="NCBI Taxonomy" id="53620"/>
    <lineage>
        <taxon>Eukaryota</taxon>
        <taxon>Metazoa</taxon>
        <taxon>Spiralia</taxon>
        <taxon>Lophotrochozoa</taxon>
        <taxon>Annelida</taxon>
        <taxon>Polychaeta</taxon>
        <taxon>Sedentaria</taxon>
        <taxon>Canalipalpata</taxon>
        <taxon>Terebellida</taxon>
        <taxon>Terebelliformia</taxon>
        <taxon>Alvinellidae</taxon>
        <taxon>Paralvinella</taxon>
    </lineage>
</organism>
<proteinExistence type="predicted"/>
<evidence type="ECO:0000313" key="2">
    <source>
        <dbReference type="EMBL" id="KAK2143044.1"/>
    </source>
</evidence>
<accession>A0AAD9IYH6</accession>
<keyword evidence="3" id="KW-1185">Reference proteome</keyword>